<protein>
    <recommendedName>
        <fullName evidence="2">DUF1365 domain-containing protein</fullName>
    </recommendedName>
</protein>
<evidence type="ECO:0008006" key="2">
    <source>
        <dbReference type="Google" id="ProtNLM"/>
    </source>
</evidence>
<dbReference type="PANTHER" id="PTHR33973:SF4">
    <property type="entry name" value="OS07G0153300 PROTEIN"/>
    <property type="match status" value="1"/>
</dbReference>
<dbReference type="InterPro" id="IPR010775">
    <property type="entry name" value="DUF1365"/>
</dbReference>
<accession>A0A1J5T3J8</accession>
<organism evidence="1">
    <name type="scientific">mine drainage metagenome</name>
    <dbReference type="NCBI Taxonomy" id="410659"/>
    <lineage>
        <taxon>unclassified sequences</taxon>
        <taxon>metagenomes</taxon>
        <taxon>ecological metagenomes</taxon>
    </lineage>
</organism>
<proteinExistence type="predicted"/>
<sequence>MNSPQLCFGNVHHSRLRPARNSFNYGVFFLRLPLRSMEGCAMPTSLLSRNRFNLLSFHDRDHGDGLRPPLQWIDDILKQEGIDDADGEMWLQTFPRVLGYVFNPVSFWFCHRRDGALRAVLCEVSNTFGERHCYLLHQHAAIADGEILTARKVFHVSPFCQVEGSYRFQFKRNRRMSGEITLASIDYHDDTGPLLLTSITGSSRPLNDRTIVHALARFPLMTFMVIARIHWQALKLWLKHVPFYRKPSLPLKELSK</sequence>
<dbReference type="PANTHER" id="PTHR33973">
    <property type="entry name" value="OS07G0153300 PROTEIN"/>
    <property type="match status" value="1"/>
</dbReference>
<dbReference type="EMBL" id="MLJW01000009">
    <property type="protein sequence ID" value="OIR15473.1"/>
    <property type="molecule type" value="Genomic_DNA"/>
</dbReference>
<comment type="caution">
    <text evidence="1">The sequence shown here is derived from an EMBL/GenBank/DDBJ whole genome shotgun (WGS) entry which is preliminary data.</text>
</comment>
<gene>
    <name evidence="1" type="ORF">GALL_37950</name>
</gene>
<evidence type="ECO:0000313" key="1">
    <source>
        <dbReference type="EMBL" id="OIR15473.1"/>
    </source>
</evidence>
<name>A0A1J5T3J8_9ZZZZ</name>
<dbReference type="Pfam" id="PF07103">
    <property type="entry name" value="DUF1365"/>
    <property type="match status" value="1"/>
</dbReference>
<dbReference type="AlphaFoldDB" id="A0A1J5T3J8"/>
<reference evidence="1" key="1">
    <citation type="submission" date="2016-10" db="EMBL/GenBank/DDBJ databases">
        <title>Sequence of Gallionella enrichment culture.</title>
        <authorList>
            <person name="Poehlein A."/>
            <person name="Muehling M."/>
            <person name="Daniel R."/>
        </authorList>
    </citation>
    <scope>NUCLEOTIDE SEQUENCE</scope>
</reference>